<organism evidence="1">
    <name type="scientific">viral metagenome</name>
    <dbReference type="NCBI Taxonomy" id="1070528"/>
    <lineage>
        <taxon>unclassified sequences</taxon>
        <taxon>metagenomes</taxon>
        <taxon>organismal metagenomes</taxon>
    </lineage>
</organism>
<dbReference type="EMBL" id="MN739194">
    <property type="protein sequence ID" value="QHS92954.1"/>
    <property type="molecule type" value="Genomic_DNA"/>
</dbReference>
<reference evidence="1" key="1">
    <citation type="journal article" date="2020" name="Nature">
        <title>Giant virus diversity and host interactions through global metagenomics.</title>
        <authorList>
            <person name="Schulz F."/>
            <person name="Roux S."/>
            <person name="Paez-Espino D."/>
            <person name="Jungbluth S."/>
            <person name="Walsh D.A."/>
            <person name="Denef V.J."/>
            <person name="McMahon K.D."/>
            <person name="Konstantinidis K.T."/>
            <person name="Eloe-Fadrosh E.A."/>
            <person name="Kyrpides N.C."/>
            <person name="Woyke T."/>
        </authorList>
    </citation>
    <scope>NUCLEOTIDE SEQUENCE</scope>
    <source>
        <strain evidence="1">GVMAG-M-3300017651-5</strain>
    </source>
</reference>
<dbReference type="AlphaFoldDB" id="A0A6C0BMR0"/>
<protein>
    <submittedName>
        <fullName evidence="1">Uncharacterized protein</fullName>
    </submittedName>
</protein>
<name>A0A6C0BMR0_9ZZZZ</name>
<proteinExistence type="predicted"/>
<evidence type="ECO:0000313" key="1">
    <source>
        <dbReference type="EMBL" id="QHS92954.1"/>
    </source>
</evidence>
<accession>A0A6C0BMR0</accession>
<sequence>MIRSIDLDWLGDPGCTSLRANTYTFIDLADVSHRN</sequence>